<organism evidence="1 2">
    <name type="scientific">Aspergillus calidoustus</name>
    <dbReference type="NCBI Taxonomy" id="454130"/>
    <lineage>
        <taxon>Eukaryota</taxon>
        <taxon>Fungi</taxon>
        <taxon>Dikarya</taxon>
        <taxon>Ascomycota</taxon>
        <taxon>Pezizomycotina</taxon>
        <taxon>Eurotiomycetes</taxon>
        <taxon>Eurotiomycetidae</taxon>
        <taxon>Eurotiales</taxon>
        <taxon>Aspergillaceae</taxon>
        <taxon>Aspergillus</taxon>
        <taxon>Aspergillus subgen. Nidulantes</taxon>
    </lineage>
</organism>
<keyword evidence="2" id="KW-1185">Reference proteome</keyword>
<dbReference type="Proteomes" id="UP000054771">
    <property type="component" value="Unassembled WGS sequence"/>
</dbReference>
<dbReference type="OrthoDB" id="4494559at2759"/>
<evidence type="ECO:0000313" key="2">
    <source>
        <dbReference type="Proteomes" id="UP000054771"/>
    </source>
</evidence>
<evidence type="ECO:0000313" key="1">
    <source>
        <dbReference type="EMBL" id="CEL08116.1"/>
    </source>
</evidence>
<dbReference type="AlphaFoldDB" id="A0A0U5H2Q0"/>
<reference evidence="2" key="1">
    <citation type="journal article" date="2016" name="Genome Announc.">
        <title>Draft genome sequences of fungus Aspergillus calidoustus.</title>
        <authorList>
            <person name="Horn F."/>
            <person name="Linde J."/>
            <person name="Mattern D.J."/>
            <person name="Walther G."/>
            <person name="Guthke R."/>
            <person name="Scherlach K."/>
            <person name="Martin K."/>
            <person name="Brakhage A.A."/>
            <person name="Petzke L."/>
            <person name="Valiante V."/>
        </authorList>
    </citation>
    <scope>NUCLEOTIDE SEQUENCE [LARGE SCALE GENOMIC DNA]</scope>
    <source>
        <strain evidence="2">SF006504</strain>
    </source>
</reference>
<evidence type="ECO:0008006" key="3">
    <source>
        <dbReference type="Google" id="ProtNLM"/>
    </source>
</evidence>
<name>A0A0U5H2Q0_ASPCI</name>
<protein>
    <recommendedName>
        <fullName evidence="3">Fungal N-terminal domain-containing protein</fullName>
    </recommendedName>
</protein>
<accession>A0A0U5H2Q0</accession>
<gene>
    <name evidence="1" type="ORF">ASPCAL11269</name>
</gene>
<sequence>MAEPLSVAASAAGLLAIGIESCKILVAYYDGFRGLDTDIDNLKIKSEGLLDTLQIIDSLLSKPATSLAIDPAIAADINTKILASEKWINKIQSRFAEWSVVSQRTSIGGKIRTTGKRAMYPLRRETLLDTLKILEGLQTNLHTALLALQIQDASTLAKQTDMIRTVQNFSTTMLTRMQQYETSLSKMVPASLAEPCNAY</sequence>
<dbReference type="EMBL" id="CDMC01000010">
    <property type="protein sequence ID" value="CEL08116.1"/>
    <property type="molecule type" value="Genomic_DNA"/>
</dbReference>
<proteinExistence type="predicted"/>